<organism evidence="1 2">
    <name type="scientific">Mesorhizobium sanjuanii</name>
    <dbReference type="NCBI Taxonomy" id="2037900"/>
    <lineage>
        <taxon>Bacteria</taxon>
        <taxon>Pseudomonadati</taxon>
        <taxon>Pseudomonadota</taxon>
        <taxon>Alphaproteobacteria</taxon>
        <taxon>Hyphomicrobiales</taxon>
        <taxon>Phyllobacteriaceae</taxon>
        <taxon>Mesorhizobium</taxon>
    </lineage>
</organism>
<gene>
    <name evidence="1" type="ORF">CN311_09485</name>
</gene>
<comment type="caution">
    <text evidence="1">The sequence shown here is derived from an EMBL/GenBank/DDBJ whole genome shotgun (WGS) entry which is preliminary data.</text>
</comment>
<keyword evidence="2" id="KW-1185">Reference proteome</keyword>
<proteinExistence type="predicted"/>
<name>A0A2A6FHG7_9HYPH</name>
<protein>
    <recommendedName>
        <fullName evidence="3">Nucleotidyltransferase family protein</fullName>
    </recommendedName>
</protein>
<dbReference type="Pfam" id="PF14907">
    <property type="entry name" value="NTP_transf_5"/>
    <property type="match status" value="1"/>
</dbReference>
<evidence type="ECO:0000313" key="2">
    <source>
        <dbReference type="Proteomes" id="UP000219182"/>
    </source>
</evidence>
<sequence length="497" mass="55032">MMARTMRRIGRRFPDYGWSWPTGKLDQLLKAALLPDEEAACQCAMRWLDENDIDLVSFREHRLLAAISDRFGRKLAVHAAYPRLVGLQKMLWTKSRMAMREAEPALKAMVEAGSEVMLIKGASRIAVDASAQRGRVAHDIDILVRPQDMVTAFDVLRDRDWQIATGVSPQYLRARLLSVRSMNFFKGSFGDIDLHQFGYDGSQSSSEDDLAIWRRAIAAEFSGVSVSVPSPADRIALAIAHGGLDAHTHSDWLVDCAVAIDGGDVDWDVFLDIAARRGLAVAAAVALSYLAVEIGIAVPEAPLARIVAMADRAGLSRWSSVLQAKPRTDFGGLVWLSRGFAKQLRLKRKKGRLRQSAPDIVWRGRSAMPKTKTAPAPFVLSQTIPYPQTTPYLEMTGELMLEVTVRIAVPPVRRRIEMEINAAGRHVARLRSVAFSRSGGERVLHFRGKVTLDGASQALVLEARPSRQFRQWDDEATVATYGALPFQLLSAHFSPLD</sequence>
<accession>A0A2A6FHG7</accession>
<dbReference type="Proteomes" id="UP000219182">
    <property type="component" value="Unassembled WGS sequence"/>
</dbReference>
<dbReference type="EMBL" id="NWQG01000047">
    <property type="protein sequence ID" value="PDQ21397.1"/>
    <property type="molecule type" value="Genomic_DNA"/>
</dbReference>
<dbReference type="InterPro" id="IPR039498">
    <property type="entry name" value="NTP_transf_5"/>
</dbReference>
<reference evidence="1 2" key="1">
    <citation type="submission" date="2017-09" db="EMBL/GenBank/DDBJ databases">
        <title>Mesorhizobum sanjuanii sp. nov. isolated from nodules of Lotus tenuis in saline-alkaline lowlands of Flooding Pampa.</title>
        <authorList>
            <person name="Sannazzaro A.I."/>
            <person name="Torres Tejerizo G.A."/>
            <person name="Fontana F."/>
            <person name="Cumpa Velazquez L.M."/>
            <person name="Hansen L."/>
            <person name="Pistorio M."/>
            <person name="Estrella M.J."/>
        </authorList>
    </citation>
    <scope>NUCLEOTIDE SEQUENCE [LARGE SCALE GENOMIC DNA]</scope>
    <source>
        <strain evidence="1 2">BSA136</strain>
    </source>
</reference>
<evidence type="ECO:0000313" key="1">
    <source>
        <dbReference type="EMBL" id="PDQ21397.1"/>
    </source>
</evidence>
<dbReference type="Gene3D" id="3.30.460.40">
    <property type="match status" value="1"/>
</dbReference>
<evidence type="ECO:0008006" key="3">
    <source>
        <dbReference type="Google" id="ProtNLM"/>
    </source>
</evidence>
<dbReference type="AlphaFoldDB" id="A0A2A6FHG7"/>